<evidence type="ECO:0000313" key="2">
    <source>
        <dbReference type="EMBL" id="PQJ73428.1"/>
    </source>
</evidence>
<dbReference type="InterPro" id="IPR052557">
    <property type="entry name" value="CAP/Cytokinesis_protein"/>
</dbReference>
<proteinExistence type="predicted"/>
<protein>
    <recommendedName>
        <fullName evidence="1">Transglutaminase-like domain-containing protein</fullName>
    </recommendedName>
</protein>
<reference evidence="2 3" key="1">
    <citation type="submission" date="2016-12" db="EMBL/GenBank/DDBJ databases">
        <title>Trade-off between light-utilization and light-protection in marine flavobacteria.</title>
        <authorList>
            <person name="Kumagai Y."/>
            <person name="Yoshizawa S."/>
            <person name="Kogure K."/>
            <person name="Iwasaki W."/>
        </authorList>
    </citation>
    <scope>NUCLEOTIDE SEQUENCE [LARGE SCALE GENOMIC DNA]</scope>
    <source>
        <strain evidence="2 3">KCTC 12100</strain>
    </source>
</reference>
<dbReference type="OrthoDB" id="9788327at2"/>
<dbReference type="PANTHER" id="PTHR46333">
    <property type="entry name" value="CYTOKINESIS PROTEIN 3"/>
    <property type="match status" value="1"/>
</dbReference>
<keyword evidence="3" id="KW-1185">Reference proteome</keyword>
<evidence type="ECO:0000313" key="3">
    <source>
        <dbReference type="Proteomes" id="UP000247345"/>
    </source>
</evidence>
<dbReference type="SUPFAM" id="SSF54001">
    <property type="entry name" value="Cysteine proteinases"/>
    <property type="match status" value="1"/>
</dbReference>
<dbReference type="AlphaFoldDB" id="A0A2P6CEX5"/>
<comment type="caution">
    <text evidence="2">The sequence shown here is derived from an EMBL/GenBank/DDBJ whole genome shotgun (WGS) entry which is preliminary data.</text>
</comment>
<gene>
    <name evidence="2" type="ORF">BTO14_09210</name>
</gene>
<dbReference type="Gene3D" id="3.10.620.30">
    <property type="match status" value="1"/>
</dbReference>
<dbReference type="Pfam" id="PF01841">
    <property type="entry name" value="Transglut_core"/>
    <property type="match status" value="1"/>
</dbReference>
<name>A0A2P6CEX5_9FLAO</name>
<dbReference type="SMART" id="SM00460">
    <property type="entry name" value="TGc"/>
    <property type="match status" value="1"/>
</dbReference>
<feature type="domain" description="Transglutaminase-like" evidence="1">
    <location>
        <begin position="114"/>
        <end position="180"/>
    </location>
</feature>
<dbReference type="Proteomes" id="UP000247345">
    <property type="component" value="Unassembled WGS sequence"/>
</dbReference>
<sequence>MKRIHFFLFMLISSYSNAQKEDFKHINFTKADSIAHIYKNENINSLPILSHLLTSTLNKDVEKFRAIYIWVSKNIKGDYAAVSKNTRKRKRFKNDSSKLTQWNNSFNKVLFKKLLKNKKTVCTGYAYLIRELCTLANIESKIIDGYGRSATTNIGKLSIPNHSWNAVKLNDKWYLVDATWSAGYSDLSTNTFIFDYNDGYFLTEPQLFIKTHFPLDKKWSLLQSEVISTEKFVQAPLIYGATFKHQITPVFPKKMRNKVSKHKEITFYLRIKENIDLTKIEIQIDKRIPKIKPTSIFRKKNLLFIKHQFKIKGFYDVHFLYKNKVITSYTFNVNS</sequence>
<evidence type="ECO:0000259" key="1">
    <source>
        <dbReference type="SMART" id="SM00460"/>
    </source>
</evidence>
<dbReference type="GO" id="GO:0005737">
    <property type="term" value="C:cytoplasm"/>
    <property type="evidence" value="ECO:0007669"/>
    <property type="project" value="TreeGrafter"/>
</dbReference>
<dbReference type="PANTHER" id="PTHR46333:SF2">
    <property type="entry name" value="CYTOKINESIS PROTEIN 3"/>
    <property type="match status" value="1"/>
</dbReference>
<dbReference type="InterPro" id="IPR002931">
    <property type="entry name" value="Transglutaminase-like"/>
</dbReference>
<dbReference type="InterPro" id="IPR038765">
    <property type="entry name" value="Papain-like_cys_pep_sf"/>
</dbReference>
<accession>A0A2P6CEX5</accession>
<organism evidence="2 3">
    <name type="scientific">Polaribacter butkevichii</name>
    <dbReference type="NCBI Taxonomy" id="218490"/>
    <lineage>
        <taxon>Bacteria</taxon>
        <taxon>Pseudomonadati</taxon>
        <taxon>Bacteroidota</taxon>
        <taxon>Flavobacteriia</taxon>
        <taxon>Flavobacteriales</taxon>
        <taxon>Flavobacteriaceae</taxon>
    </lineage>
</organism>
<dbReference type="RefSeq" id="WP_105049093.1">
    <property type="nucleotide sequence ID" value="NZ_CP150661.1"/>
</dbReference>
<dbReference type="EMBL" id="MSCK01000001">
    <property type="protein sequence ID" value="PQJ73428.1"/>
    <property type="molecule type" value="Genomic_DNA"/>
</dbReference>